<feature type="non-terminal residue" evidence="15">
    <location>
        <position position="1"/>
    </location>
</feature>
<dbReference type="Proteomes" id="UP000324897">
    <property type="component" value="Unassembled WGS sequence"/>
</dbReference>
<dbReference type="Pfam" id="PF00067">
    <property type="entry name" value="p450"/>
    <property type="match status" value="1"/>
</dbReference>
<dbReference type="InterPro" id="IPR002401">
    <property type="entry name" value="Cyt_P450_E_grp-I"/>
</dbReference>
<proteinExistence type="inferred from homology"/>
<keyword evidence="8" id="KW-1133">Transmembrane helix</keyword>
<evidence type="ECO:0000256" key="9">
    <source>
        <dbReference type="ARBA" id="ARBA00023002"/>
    </source>
</evidence>
<evidence type="ECO:0000313" key="15">
    <source>
        <dbReference type="EMBL" id="TVU43844.1"/>
    </source>
</evidence>
<evidence type="ECO:0000256" key="13">
    <source>
        <dbReference type="PIRSR" id="PIRSR602401-1"/>
    </source>
</evidence>
<name>A0A5J9W8Y7_9POAL</name>
<keyword evidence="9 14" id="KW-0560">Oxidoreductase</keyword>
<keyword evidence="6" id="KW-0812">Transmembrane</keyword>
<accession>A0A5J9W8Y7</accession>
<evidence type="ECO:0000256" key="2">
    <source>
        <dbReference type="ARBA" id="ARBA00004370"/>
    </source>
</evidence>
<keyword evidence="5 13" id="KW-0349">Heme</keyword>
<dbReference type="OrthoDB" id="1470350at2759"/>
<evidence type="ECO:0000256" key="14">
    <source>
        <dbReference type="RuleBase" id="RU000461"/>
    </source>
</evidence>
<dbReference type="GO" id="GO:0005506">
    <property type="term" value="F:iron ion binding"/>
    <property type="evidence" value="ECO:0007669"/>
    <property type="project" value="InterPro"/>
</dbReference>
<dbReference type="InterPro" id="IPR001128">
    <property type="entry name" value="Cyt_P450"/>
</dbReference>
<comment type="similarity">
    <text evidence="4 14">Belongs to the cytochrome P450 family.</text>
</comment>
<comment type="cofactor">
    <cofactor evidence="1 13">
        <name>heme</name>
        <dbReference type="ChEBI" id="CHEBI:30413"/>
    </cofactor>
</comment>
<dbReference type="SUPFAM" id="SSF48264">
    <property type="entry name" value="Cytochrome P450"/>
    <property type="match status" value="1"/>
</dbReference>
<dbReference type="GO" id="GO:0004497">
    <property type="term" value="F:monooxygenase activity"/>
    <property type="evidence" value="ECO:0007669"/>
    <property type="project" value="UniProtKB-KW"/>
</dbReference>
<evidence type="ECO:0000256" key="4">
    <source>
        <dbReference type="ARBA" id="ARBA00010617"/>
    </source>
</evidence>
<evidence type="ECO:0000256" key="11">
    <source>
        <dbReference type="ARBA" id="ARBA00023033"/>
    </source>
</evidence>
<evidence type="ECO:0000256" key="7">
    <source>
        <dbReference type="ARBA" id="ARBA00022723"/>
    </source>
</evidence>
<dbReference type="GO" id="GO:0016705">
    <property type="term" value="F:oxidoreductase activity, acting on paired donors, with incorporation or reduction of molecular oxygen"/>
    <property type="evidence" value="ECO:0007669"/>
    <property type="project" value="InterPro"/>
</dbReference>
<keyword evidence="10 13" id="KW-0408">Iron</keyword>
<feature type="binding site" description="axial binding residue" evidence="13">
    <location>
        <position position="465"/>
    </location>
    <ligand>
        <name>heme</name>
        <dbReference type="ChEBI" id="CHEBI:30413"/>
    </ligand>
    <ligandPart>
        <name>Fe</name>
        <dbReference type="ChEBI" id="CHEBI:18248"/>
    </ligandPart>
</feature>
<dbReference type="Gene3D" id="1.10.630.10">
    <property type="entry name" value="Cytochrome P450"/>
    <property type="match status" value="1"/>
</dbReference>
<dbReference type="PRINTS" id="PR00463">
    <property type="entry name" value="EP450I"/>
</dbReference>
<evidence type="ECO:0000256" key="8">
    <source>
        <dbReference type="ARBA" id="ARBA00022989"/>
    </source>
</evidence>
<comment type="subcellular location">
    <subcellularLocation>
        <location evidence="2">Membrane</location>
    </subcellularLocation>
</comment>
<dbReference type="GO" id="GO:0016020">
    <property type="term" value="C:membrane"/>
    <property type="evidence" value="ECO:0007669"/>
    <property type="project" value="UniProtKB-SubCell"/>
</dbReference>
<dbReference type="InterPro" id="IPR017972">
    <property type="entry name" value="Cyt_P450_CS"/>
</dbReference>
<gene>
    <name evidence="15" type="ORF">EJB05_10342</name>
</gene>
<evidence type="ECO:0000313" key="16">
    <source>
        <dbReference type="Proteomes" id="UP000324897"/>
    </source>
</evidence>
<organism evidence="15 16">
    <name type="scientific">Eragrostis curvula</name>
    <name type="common">weeping love grass</name>
    <dbReference type="NCBI Taxonomy" id="38414"/>
    <lineage>
        <taxon>Eukaryota</taxon>
        <taxon>Viridiplantae</taxon>
        <taxon>Streptophyta</taxon>
        <taxon>Embryophyta</taxon>
        <taxon>Tracheophyta</taxon>
        <taxon>Spermatophyta</taxon>
        <taxon>Magnoliopsida</taxon>
        <taxon>Liliopsida</taxon>
        <taxon>Poales</taxon>
        <taxon>Poaceae</taxon>
        <taxon>PACMAD clade</taxon>
        <taxon>Chloridoideae</taxon>
        <taxon>Eragrostideae</taxon>
        <taxon>Eragrostidinae</taxon>
        <taxon>Eragrostis</taxon>
    </lineage>
</organism>
<dbReference type="PRINTS" id="PR00385">
    <property type="entry name" value="P450"/>
</dbReference>
<dbReference type="AlphaFoldDB" id="A0A5J9W8Y7"/>
<evidence type="ECO:0000256" key="3">
    <source>
        <dbReference type="ARBA" id="ARBA00005179"/>
    </source>
</evidence>
<dbReference type="FunFam" id="1.10.630.10:FF:000055">
    <property type="entry name" value="Cytochrome P450 71A26"/>
    <property type="match status" value="1"/>
</dbReference>
<protein>
    <submittedName>
        <fullName evidence="15">Uncharacterized protein</fullName>
    </submittedName>
</protein>
<comment type="caution">
    <text evidence="15">The sequence shown here is derived from an EMBL/GenBank/DDBJ whole genome shotgun (WGS) entry which is preliminary data.</text>
</comment>
<dbReference type="EMBL" id="RWGY01000005">
    <property type="protein sequence ID" value="TVU43844.1"/>
    <property type="molecule type" value="Genomic_DNA"/>
</dbReference>
<keyword evidence="12" id="KW-0472">Membrane</keyword>
<dbReference type="GO" id="GO:0020037">
    <property type="term" value="F:heme binding"/>
    <property type="evidence" value="ECO:0007669"/>
    <property type="project" value="InterPro"/>
</dbReference>
<keyword evidence="16" id="KW-1185">Reference proteome</keyword>
<evidence type="ECO:0000256" key="10">
    <source>
        <dbReference type="ARBA" id="ARBA00023004"/>
    </source>
</evidence>
<keyword evidence="11 14" id="KW-0503">Monooxygenase</keyword>
<dbReference type="CDD" id="cd11072">
    <property type="entry name" value="CYP71-like"/>
    <property type="match status" value="1"/>
</dbReference>
<evidence type="ECO:0000256" key="1">
    <source>
        <dbReference type="ARBA" id="ARBA00001971"/>
    </source>
</evidence>
<keyword evidence="7 13" id="KW-0479">Metal-binding</keyword>
<sequence>MAQQAVLFLVVVLVLLLLLLLRRRWFTTTTTTRRDHGLPPSPPGVKLPILGHLHLVDLRRPHVSLRDLADRHAAGDGLLVLQLGQVANLVVSSPRGAEAILRAHDHAFASRPPSAVSDILFSGGSDVALASYGEYWRQARKLVTTHLLSARKVHLLRRARHEETRLVLAKLRAAANVVDDVGDLLGTFVNDVVSRAVSGRLVRDEGRNRTFRELSAANGELLGGFNLDNYFPTLAKLLSFITPAGMACAEARRCRNRWDHLLDTIIDEHHRDEAPSSSSHDHQDDNIINEDDGDFIDVLLSLQHEYGLTRDQVKVILMDMFAAGTDTSSIVLEYAMIELIRNPHIMTKLRAEIISNTPREQDMVNEDNLNNMPYLKAVVKETIRLHPPVPLLLPRISMEKCHVNGYTIPAGMRVIVNAWALARDAKSWDKAQEFMPERFLDNNTSVDFMGRDFKFIPFGAGRRMCPGMNFGLATVEIMLANLLYTFNWELPPGTKKEDIDMTDVFGLTMHPKHKLKLVPRLM</sequence>
<comment type="pathway">
    <text evidence="3">Secondary metabolite biosynthesis.</text>
</comment>
<dbReference type="Gramene" id="TVU43844">
    <property type="protein sequence ID" value="TVU43844"/>
    <property type="gene ID" value="EJB05_10342"/>
</dbReference>
<dbReference type="PANTHER" id="PTHR47955">
    <property type="entry name" value="CYTOCHROME P450 FAMILY 71 PROTEIN"/>
    <property type="match status" value="1"/>
</dbReference>
<evidence type="ECO:0000256" key="5">
    <source>
        <dbReference type="ARBA" id="ARBA00022617"/>
    </source>
</evidence>
<dbReference type="PANTHER" id="PTHR47955:SF14">
    <property type="entry name" value="OS01G0543600 PROTEIN"/>
    <property type="match status" value="1"/>
</dbReference>
<dbReference type="InterPro" id="IPR036396">
    <property type="entry name" value="Cyt_P450_sf"/>
</dbReference>
<evidence type="ECO:0000256" key="12">
    <source>
        <dbReference type="ARBA" id="ARBA00023136"/>
    </source>
</evidence>
<dbReference type="PROSITE" id="PS00086">
    <property type="entry name" value="CYTOCHROME_P450"/>
    <property type="match status" value="1"/>
</dbReference>
<reference evidence="15 16" key="1">
    <citation type="journal article" date="2019" name="Sci. Rep.">
        <title>A high-quality genome of Eragrostis curvula grass provides insights into Poaceae evolution and supports new strategies to enhance forage quality.</title>
        <authorList>
            <person name="Carballo J."/>
            <person name="Santos B.A.C.M."/>
            <person name="Zappacosta D."/>
            <person name="Garbus I."/>
            <person name="Selva J.P."/>
            <person name="Gallo C.A."/>
            <person name="Diaz A."/>
            <person name="Albertini E."/>
            <person name="Caccamo M."/>
            <person name="Echenique V."/>
        </authorList>
    </citation>
    <scope>NUCLEOTIDE SEQUENCE [LARGE SCALE GENOMIC DNA]</scope>
    <source>
        <strain evidence="16">cv. Victoria</strain>
        <tissue evidence="15">Leaf</tissue>
    </source>
</reference>
<evidence type="ECO:0000256" key="6">
    <source>
        <dbReference type="ARBA" id="ARBA00022692"/>
    </source>
</evidence>